<dbReference type="KEGG" id="ccam:M5D45_26385"/>
<dbReference type="EMBL" id="VCIZ01000002">
    <property type="protein sequence ID" value="TSP13733.1"/>
    <property type="molecule type" value="Genomic_DNA"/>
</dbReference>
<organism evidence="5 7">
    <name type="scientific">Cupriavidus campinensis</name>
    <dbReference type="NCBI Taxonomy" id="151783"/>
    <lineage>
        <taxon>Bacteria</taxon>
        <taxon>Pseudomonadati</taxon>
        <taxon>Pseudomonadota</taxon>
        <taxon>Betaproteobacteria</taxon>
        <taxon>Burkholderiales</taxon>
        <taxon>Burkholderiaceae</taxon>
        <taxon>Cupriavidus</taxon>
    </lineage>
</organism>
<reference evidence="5" key="2">
    <citation type="journal article" date="2022" name="Microbiol. Resour. Announc.">
        <title>Genome Sequence of Cupriavidus campinensis Strain G5, a Member of a Bacterial Consortium Capable of Polyethylene Degradation.</title>
        <authorList>
            <person name="Schneider B."/>
            <person name="Pfeiffer F."/>
            <person name="Dyall-Smith M."/>
            <person name="Kunte H.J."/>
        </authorList>
    </citation>
    <scope>NUCLEOTIDE SEQUENCE</scope>
    <source>
        <strain evidence="5">G5</strain>
    </source>
</reference>
<evidence type="ECO:0000313" key="7">
    <source>
        <dbReference type="Proteomes" id="UP001056132"/>
    </source>
</evidence>
<evidence type="ECO:0000313" key="4">
    <source>
        <dbReference type="EMBL" id="TSP13733.1"/>
    </source>
</evidence>
<feature type="signal peptide" evidence="2">
    <location>
        <begin position="1"/>
        <end position="42"/>
    </location>
</feature>
<dbReference type="Pfam" id="PF03713">
    <property type="entry name" value="DUF305"/>
    <property type="match status" value="1"/>
</dbReference>
<feature type="compositionally biased region" description="Pro residues" evidence="1">
    <location>
        <begin position="1"/>
        <end position="19"/>
    </location>
</feature>
<dbReference type="InterPro" id="IPR012347">
    <property type="entry name" value="Ferritin-like"/>
</dbReference>
<dbReference type="PANTHER" id="PTHR36933">
    <property type="entry name" value="SLL0788 PROTEIN"/>
    <property type="match status" value="1"/>
</dbReference>
<sequence>MWPRVRPPPFARSPVPSLPRSPRSTLRFVLPLLAALALPAVAAPPAGPDGAAFLAESDAAMTKMMDDMAVKPSGNVDEDFVAMMIPHHQGAIDMAMAELRHGKNEQLRRIAQEIIVDQLQEIAAMRLALGQPLPPSTPAPTRPDPVQPTTQPATQPTPPNHSAHAH</sequence>
<dbReference type="RefSeq" id="WP_144196436.1">
    <property type="nucleotide sequence ID" value="NZ_CP097331.1"/>
</dbReference>
<evidence type="ECO:0000313" key="5">
    <source>
        <dbReference type="EMBL" id="URF06624.1"/>
    </source>
</evidence>
<gene>
    <name evidence="4" type="ORF">FGG12_04405</name>
    <name evidence="5" type="ORF">M5D45_26385</name>
</gene>
<feature type="chain" id="PRO_5042227791" evidence="2">
    <location>
        <begin position="43"/>
        <end position="166"/>
    </location>
</feature>
<dbReference type="Gene3D" id="1.20.1260.10">
    <property type="match status" value="1"/>
</dbReference>
<dbReference type="Proteomes" id="UP000318943">
    <property type="component" value="Unassembled WGS sequence"/>
</dbReference>
<reference evidence="4 6" key="1">
    <citation type="submission" date="2019-05" db="EMBL/GenBank/DDBJ databases">
        <title>Whole genome sequence analysis of Cupriavidus campinensis S14E4C strain.</title>
        <authorList>
            <person name="Abbaszade G."/>
            <person name="Szabo A."/>
            <person name="Toumi M."/>
            <person name="Toth E."/>
        </authorList>
    </citation>
    <scope>NUCLEOTIDE SEQUENCE [LARGE SCALE GENOMIC DNA]</scope>
    <source>
        <strain evidence="4 6">S14E4C</strain>
    </source>
</reference>
<protein>
    <submittedName>
        <fullName evidence="5">DUF305 domain-containing protein</fullName>
    </submittedName>
</protein>
<feature type="region of interest" description="Disordered" evidence="1">
    <location>
        <begin position="1"/>
        <end position="21"/>
    </location>
</feature>
<feature type="domain" description="DUF305" evidence="3">
    <location>
        <begin position="57"/>
        <end position="127"/>
    </location>
</feature>
<reference evidence="5" key="3">
    <citation type="submission" date="2022-05" db="EMBL/GenBank/DDBJ databases">
        <authorList>
            <person name="Kunte H.-J."/>
        </authorList>
    </citation>
    <scope>NUCLEOTIDE SEQUENCE</scope>
    <source>
        <strain evidence="5">G5</strain>
    </source>
</reference>
<dbReference type="EMBL" id="CP097331">
    <property type="protein sequence ID" value="URF06624.1"/>
    <property type="molecule type" value="Genomic_DNA"/>
</dbReference>
<dbReference type="AlphaFoldDB" id="A0AAE9I3K0"/>
<dbReference type="PANTHER" id="PTHR36933:SF1">
    <property type="entry name" value="SLL0788 PROTEIN"/>
    <property type="match status" value="1"/>
</dbReference>
<dbReference type="Proteomes" id="UP001056132">
    <property type="component" value="Chromosome 2"/>
</dbReference>
<keyword evidence="2" id="KW-0732">Signal</keyword>
<feature type="compositionally biased region" description="Pro residues" evidence="1">
    <location>
        <begin position="132"/>
        <end position="146"/>
    </location>
</feature>
<feature type="region of interest" description="Disordered" evidence="1">
    <location>
        <begin position="129"/>
        <end position="166"/>
    </location>
</feature>
<dbReference type="InterPro" id="IPR005183">
    <property type="entry name" value="DUF305_CopM-like"/>
</dbReference>
<evidence type="ECO:0000259" key="3">
    <source>
        <dbReference type="Pfam" id="PF03713"/>
    </source>
</evidence>
<proteinExistence type="predicted"/>
<evidence type="ECO:0000313" key="6">
    <source>
        <dbReference type="Proteomes" id="UP000318943"/>
    </source>
</evidence>
<name>A0AAE9I3K0_9BURK</name>
<accession>A0AAE9I3K0</accession>
<evidence type="ECO:0000256" key="1">
    <source>
        <dbReference type="SAM" id="MobiDB-lite"/>
    </source>
</evidence>
<keyword evidence="6" id="KW-1185">Reference proteome</keyword>
<evidence type="ECO:0000256" key="2">
    <source>
        <dbReference type="SAM" id="SignalP"/>
    </source>
</evidence>